<dbReference type="Proteomes" id="UP000815325">
    <property type="component" value="Unassembled WGS sequence"/>
</dbReference>
<name>A0ABQ7GA13_DUNSA</name>
<feature type="compositionally biased region" description="Basic and acidic residues" evidence="1">
    <location>
        <begin position="546"/>
        <end position="557"/>
    </location>
</feature>
<feature type="compositionally biased region" description="Basic and acidic residues" evidence="1">
    <location>
        <begin position="1"/>
        <end position="10"/>
    </location>
</feature>
<feature type="region of interest" description="Disordered" evidence="1">
    <location>
        <begin position="119"/>
        <end position="141"/>
    </location>
</feature>
<feature type="compositionally biased region" description="Low complexity" evidence="1">
    <location>
        <begin position="409"/>
        <end position="418"/>
    </location>
</feature>
<dbReference type="PANTHER" id="PTHR31027:SF2">
    <property type="entry name" value="LEBERCILIN DOMAIN-CONTAINING PROTEIN"/>
    <property type="match status" value="1"/>
</dbReference>
<organism evidence="2 3">
    <name type="scientific">Dunaliella salina</name>
    <name type="common">Green alga</name>
    <name type="synonym">Protococcus salinus</name>
    <dbReference type="NCBI Taxonomy" id="3046"/>
    <lineage>
        <taxon>Eukaryota</taxon>
        <taxon>Viridiplantae</taxon>
        <taxon>Chlorophyta</taxon>
        <taxon>core chlorophytes</taxon>
        <taxon>Chlorophyceae</taxon>
        <taxon>CS clade</taxon>
        <taxon>Chlamydomonadales</taxon>
        <taxon>Dunaliellaceae</taxon>
        <taxon>Dunaliella</taxon>
    </lineage>
</organism>
<protein>
    <submittedName>
        <fullName evidence="2">Uncharacterized protein</fullName>
    </submittedName>
</protein>
<feature type="compositionally biased region" description="Low complexity" evidence="1">
    <location>
        <begin position="496"/>
        <end position="528"/>
    </location>
</feature>
<reference evidence="2" key="1">
    <citation type="submission" date="2017-08" db="EMBL/GenBank/DDBJ databases">
        <authorList>
            <person name="Polle J.E."/>
            <person name="Barry K."/>
            <person name="Cushman J."/>
            <person name="Schmutz J."/>
            <person name="Tran D."/>
            <person name="Hathwaick L.T."/>
            <person name="Yim W.C."/>
            <person name="Jenkins J."/>
            <person name="Mckie-Krisberg Z.M."/>
            <person name="Prochnik S."/>
            <person name="Lindquist E."/>
            <person name="Dockter R.B."/>
            <person name="Adam C."/>
            <person name="Molina H."/>
            <person name="Bunkerborg J."/>
            <person name="Jin E."/>
            <person name="Buchheim M."/>
            <person name="Magnuson J."/>
        </authorList>
    </citation>
    <scope>NUCLEOTIDE SEQUENCE</scope>
    <source>
        <strain evidence="2">CCAP 19/18</strain>
    </source>
</reference>
<feature type="region of interest" description="Disordered" evidence="1">
    <location>
        <begin position="86"/>
        <end position="105"/>
    </location>
</feature>
<feature type="region of interest" description="Disordered" evidence="1">
    <location>
        <begin position="1"/>
        <end position="35"/>
    </location>
</feature>
<feature type="compositionally biased region" description="Low complexity" evidence="1">
    <location>
        <begin position="558"/>
        <end position="584"/>
    </location>
</feature>
<feature type="compositionally biased region" description="Basic and acidic residues" evidence="1">
    <location>
        <begin position="121"/>
        <end position="141"/>
    </location>
</feature>
<evidence type="ECO:0000313" key="2">
    <source>
        <dbReference type="EMBL" id="KAF5831447.1"/>
    </source>
</evidence>
<feature type="region of interest" description="Disordered" evidence="1">
    <location>
        <begin position="311"/>
        <end position="347"/>
    </location>
</feature>
<feature type="region of interest" description="Disordered" evidence="1">
    <location>
        <begin position="234"/>
        <end position="254"/>
    </location>
</feature>
<dbReference type="InterPro" id="IPR039604">
    <property type="entry name" value="Bfr1"/>
</dbReference>
<feature type="region of interest" description="Disordered" evidence="1">
    <location>
        <begin position="367"/>
        <end position="434"/>
    </location>
</feature>
<proteinExistence type="predicted"/>
<gene>
    <name evidence="2" type="ORF">DUNSADRAFT_13122</name>
</gene>
<evidence type="ECO:0000313" key="3">
    <source>
        <dbReference type="Proteomes" id="UP000815325"/>
    </source>
</evidence>
<evidence type="ECO:0000256" key="1">
    <source>
        <dbReference type="SAM" id="MobiDB-lite"/>
    </source>
</evidence>
<feature type="region of interest" description="Disordered" evidence="1">
    <location>
        <begin position="472"/>
        <end position="614"/>
    </location>
</feature>
<feature type="compositionally biased region" description="Basic and acidic residues" evidence="1">
    <location>
        <begin position="472"/>
        <end position="483"/>
    </location>
</feature>
<comment type="caution">
    <text evidence="2">The sequence shown here is derived from an EMBL/GenBank/DDBJ whole genome shotgun (WGS) entry which is preliminary data.</text>
</comment>
<feature type="compositionally biased region" description="Basic and acidic residues" evidence="1">
    <location>
        <begin position="234"/>
        <end position="243"/>
    </location>
</feature>
<accession>A0ABQ7GA13</accession>
<feature type="compositionally biased region" description="Basic and acidic residues" evidence="1">
    <location>
        <begin position="367"/>
        <end position="381"/>
    </location>
</feature>
<feature type="compositionally biased region" description="Polar residues" evidence="1">
    <location>
        <begin position="244"/>
        <end position="254"/>
    </location>
</feature>
<feature type="compositionally biased region" description="Polar residues" evidence="1">
    <location>
        <begin position="94"/>
        <end position="105"/>
    </location>
</feature>
<feature type="compositionally biased region" description="Low complexity" evidence="1">
    <location>
        <begin position="16"/>
        <end position="29"/>
    </location>
</feature>
<dbReference type="EMBL" id="MU069948">
    <property type="protein sequence ID" value="KAF5831447.1"/>
    <property type="molecule type" value="Genomic_DNA"/>
</dbReference>
<dbReference type="PANTHER" id="PTHR31027">
    <property type="entry name" value="NUCLEAR SEGREGATION PROTEIN BFR1"/>
    <property type="match status" value="1"/>
</dbReference>
<sequence length="637" mass="70060">MEDSVQHAEDTSNGTAAAANVAAKDTAAADQDPEARFRYDESLLIKGKGNSVKRPQPPNEAEKKILMQKLQEEIEKRGERIKVIKQAQEDARNSRSIPNQPLQRLQAHKQQFNTVLRQKQRLRDEQQHASQERDALRNEVRALKDRLPRRVGPDGGDAEVKELEFRLAHETNQPVEEKAMQARLKELTAARPALRELAALEAKVKDRNDAREALSGQIQALNTQLDSLSAAMETEKQNVEAHKSSQNLPDQNSLNTEKQECWDLITKLRAKKNEVNAEFNEKYKEYIKLDKNYNAYIRSVKHKEYLERQKARAEREAAQAAEEAGVVGDAPSAPQSSTDAPPLPPYAGDLLTLDQLLTCLRKLLPADDKTSTQQGQKKELEVPAGMKPMKKKDDEADFFSVSKKKPQQGKKGAPQEQAPPASGPKSSEPAKKKLYHPLETLKTFMQYSIEVPQWSTELAATIQKVEAKKQDFITKGQQEKEAKANGTYVAPRKESAPSSSTDKASSSAPAAAAAAAEPEPASSSGASKADGEGEDPSVSAEANGSGEEKGAEVHHQQQEQQQQLQEQQQEEQQQQQQQQQQEEQQPAEEPAASTLPDEAAASEGGGADKAAGQKEDAVGLTLSVDADSQSVSVKMEC</sequence>
<keyword evidence="3" id="KW-1185">Reference proteome</keyword>